<proteinExistence type="predicted"/>
<gene>
    <name evidence="1" type="ORF">GCM10022291_21150</name>
</gene>
<evidence type="ECO:0000313" key="1">
    <source>
        <dbReference type="EMBL" id="GAA4236553.1"/>
    </source>
</evidence>
<dbReference type="EMBL" id="BAABCA010000004">
    <property type="protein sequence ID" value="GAA4236553.1"/>
    <property type="molecule type" value="Genomic_DNA"/>
</dbReference>
<keyword evidence="2" id="KW-1185">Reference proteome</keyword>
<name>A0ABP8CB54_9FLAO</name>
<sequence>MKSCRLSFGEIVLISDSLAEIIVDEGIVMDEVKIDEYHDFLLTHLKPPFGLLVNKKYSYTYTFEAQKSIIGLKELIAIAVVAKTSGSVMSTETVININDNDNIDIEIFQDRENALVWLQKRIT</sequence>
<reference evidence="2" key="1">
    <citation type="journal article" date="2019" name="Int. J. Syst. Evol. Microbiol.">
        <title>The Global Catalogue of Microorganisms (GCM) 10K type strain sequencing project: providing services to taxonomists for standard genome sequencing and annotation.</title>
        <authorList>
            <consortium name="The Broad Institute Genomics Platform"/>
            <consortium name="The Broad Institute Genome Sequencing Center for Infectious Disease"/>
            <person name="Wu L."/>
            <person name="Ma J."/>
        </authorList>
    </citation>
    <scope>NUCLEOTIDE SEQUENCE [LARGE SCALE GENOMIC DNA]</scope>
    <source>
        <strain evidence="2">JCM 17630</strain>
    </source>
</reference>
<evidence type="ECO:0008006" key="3">
    <source>
        <dbReference type="Google" id="ProtNLM"/>
    </source>
</evidence>
<comment type="caution">
    <text evidence="1">The sequence shown here is derived from an EMBL/GenBank/DDBJ whole genome shotgun (WGS) entry which is preliminary data.</text>
</comment>
<protein>
    <recommendedName>
        <fullName evidence="3">STAS/SEC14 domain-containing protein</fullName>
    </recommendedName>
</protein>
<dbReference type="Proteomes" id="UP001501496">
    <property type="component" value="Unassembled WGS sequence"/>
</dbReference>
<organism evidence="1 2">
    <name type="scientific">Postechiella marina</name>
    <dbReference type="NCBI Taxonomy" id="943941"/>
    <lineage>
        <taxon>Bacteria</taxon>
        <taxon>Pseudomonadati</taxon>
        <taxon>Bacteroidota</taxon>
        <taxon>Flavobacteriia</taxon>
        <taxon>Flavobacteriales</taxon>
        <taxon>Flavobacteriaceae</taxon>
        <taxon>Postechiella</taxon>
    </lineage>
</organism>
<dbReference type="RefSeq" id="WP_344788197.1">
    <property type="nucleotide sequence ID" value="NZ_BAABCA010000004.1"/>
</dbReference>
<evidence type="ECO:0000313" key="2">
    <source>
        <dbReference type="Proteomes" id="UP001501496"/>
    </source>
</evidence>
<accession>A0ABP8CB54</accession>